<comment type="cofactor">
    <cofactor evidence="1">
        <name>FAD</name>
        <dbReference type="ChEBI" id="CHEBI:57692"/>
    </cofactor>
</comment>
<keyword evidence="3" id="KW-0274">FAD</keyword>
<accession>A0ABS5TBU3</accession>
<evidence type="ECO:0000256" key="4">
    <source>
        <dbReference type="ARBA" id="ARBA00023002"/>
    </source>
</evidence>
<dbReference type="Pfam" id="PF01266">
    <property type="entry name" value="DAO"/>
    <property type="match status" value="1"/>
</dbReference>
<evidence type="ECO:0000256" key="2">
    <source>
        <dbReference type="ARBA" id="ARBA00022630"/>
    </source>
</evidence>
<dbReference type="RefSeq" id="WP_214154608.1">
    <property type="nucleotide sequence ID" value="NZ_JAHBAY010000002.1"/>
</dbReference>
<name>A0ABS5TBU3_9ACTN</name>
<evidence type="ECO:0000259" key="5">
    <source>
        <dbReference type="Pfam" id="PF01266"/>
    </source>
</evidence>
<evidence type="ECO:0000256" key="1">
    <source>
        <dbReference type="ARBA" id="ARBA00001974"/>
    </source>
</evidence>
<dbReference type="InterPro" id="IPR045170">
    <property type="entry name" value="MTOX"/>
</dbReference>
<dbReference type="PANTHER" id="PTHR10961">
    <property type="entry name" value="PEROXISOMAL SARCOSINE OXIDASE"/>
    <property type="match status" value="1"/>
</dbReference>
<dbReference type="InterPro" id="IPR036188">
    <property type="entry name" value="FAD/NAD-bd_sf"/>
</dbReference>
<evidence type="ECO:0000313" key="6">
    <source>
        <dbReference type="EMBL" id="MBT0768308.1"/>
    </source>
</evidence>
<comment type="caution">
    <text evidence="6">The sequence shown here is derived from an EMBL/GenBank/DDBJ whole genome shotgun (WGS) entry which is preliminary data.</text>
</comment>
<proteinExistence type="predicted"/>
<gene>
    <name evidence="6" type="ORF">KIH74_05200</name>
</gene>
<keyword evidence="2" id="KW-0285">Flavoprotein</keyword>
<keyword evidence="7" id="KW-1185">Reference proteome</keyword>
<protein>
    <submittedName>
        <fullName evidence="6">FAD-dependent oxidoreductase</fullName>
    </submittedName>
</protein>
<evidence type="ECO:0000313" key="7">
    <source>
        <dbReference type="Proteomes" id="UP001197247"/>
    </source>
</evidence>
<dbReference type="EMBL" id="JAHBAY010000002">
    <property type="protein sequence ID" value="MBT0768308.1"/>
    <property type="molecule type" value="Genomic_DNA"/>
</dbReference>
<reference evidence="6 7" key="1">
    <citation type="submission" date="2021-05" db="EMBL/GenBank/DDBJ databases">
        <title>Kineosporia and Streptomyces sp. nov. two new marine actinobacteria isolated from Coral.</title>
        <authorList>
            <person name="Buangrab K."/>
            <person name="Sutthacheep M."/>
            <person name="Yeemin T."/>
            <person name="Harunari E."/>
            <person name="Igarashi Y."/>
            <person name="Kanchanasin P."/>
            <person name="Tanasupawat S."/>
            <person name="Phongsopitanun W."/>
        </authorList>
    </citation>
    <scope>NUCLEOTIDE SEQUENCE [LARGE SCALE GENOMIC DNA]</scope>
    <source>
        <strain evidence="6 7">J2-2</strain>
    </source>
</reference>
<dbReference type="InterPro" id="IPR006076">
    <property type="entry name" value="FAD-dep_OxRdtase"/>
</dbReference>
<dbReference type="Gene3D" id="3.50.50.60">
    <property type="entry name" value="FAD/NAD(P)-binding domain"/>
    <property type="match status" value="1"/>
</dbReference>
<dbReference type="SUPFAM" id="SSF51905">
    <property type="entry name" value="FAD/NAD(P)-binding domain"/>
    <property type="match status" value="1"/>
</dbReference>
<keyword evidence="4" id="KW-0560">Oxidoreductase</keyword>
<sequence>MSVAVIGAGVVGLATTAALLERGADVVCYEQGAAVMGERSAGDSRIFRYAHRAPELVIAAGHSRRLFTGWERRAGRQLVEPAGTVISGPTEQDVLPWARAMASAGAPFTVSFEDDDRPRLPAARLPEHFLADPAGGVIRVDRVREFLSRICAPAVRTAAVSGLEETSDGVLVRTRDGDCGGRFETVVLAAGAGTSALAAQVGLDAPAALTHHARFTFPLREQAPAGPPAWITRTAGGLSTYQHSSTPGHWAVGLELGASATRWEVGRTAALEAARAATLDYVRAELEHVEPRIVDEIYCTPYADLDDGIHYLRRDRTIAVYGENLFKFAPLIGEQLAGAVLDGVVPSSID</sequence>
<dbReference type="PANTHER" id="PTHR10961:SF7">
    <property type="entry name" value="FAD DEPENDENT OXIDOREDUCTASE DOMAIN-CONTAINING PROTEIN"/>
    <property type="match status" value="1"/>
</dbReference>
<evidence type="ECO:0000256" key="3">
    <source>
        <dbReference type="ARBA" id="ARBA00022827"/>
    </source>
</evidence>
<dbReference type="Gene3D" id="3.30.9.10">
    <property type="entry name" value="D-Amino Acid Oxidase, subunit A, domain 2"/>
    <property type="match status" value="1"/>
</dbReference>
<feature type="domain" description="FAD dependent oxidoreductase" evidence="5">
    <location>
        <begin position="3"/>
        <end position="337"/>
    </location>
</feature>
<organism evidence="6 7">
    <name type="scientific">Kineosporia corallincola</name>
    <dbReference type="NCBI Taxonomy" id="2835133"/>
    <lineage>
        <taxon>Bacteria</taxon>
        <taxon>Bacillati</taxon>
        <taxon>Actinomycetota</taxon>
        <taxon>Actinomycetes</taxon>
        <taxon>Kineosporiales</taxon>
        <taxon>Kineosporiaceae</taxon>
        <taxon>Kineosporia</taxon>
    </lineage>
</organism>
<dbReference type="Proteomes" id="UP001197247">
    <property type="component" value="Unassembled WGS sequence"/>
</dbReference>